<evidence type="ECO:0000259" key="15">
    <source>
        <dbReference type="Pfam" id="PF00593"/>
    </source>
</evidence>
<dbReference type="Proteomes" id="UP001462640">
    <property type="component" value="Unassembled WGS sequence"/>
</dbReference>
<evidence type="ECO:0000256" key="2">
    <source>
        <dbReference type="ARBA" id="ARBA00009810"/>
    </source>
</evidence>
<dbReference type="InterPro" id="IPR037066">
    <property type="entry name" value="Plug_dom_sf"/>
</dbReference>
<dbReference type="PANTHER" id="PTHR30069:SF53">
    <property type="entry name" value="COLICIN I RECEPTOR-RELATED"/>
    <property type="match status" value="1"/>
</dbReference>
<dbReference type="Pfam" id="PF07715">
    <property type="entry name" value="Plug"/>
    <property type="match status" value="1"/>
</dbReference>
<keyword evidence="18" id="KW-1185">Reference proteome</keyword>
<proteinExistence type="inferred from homology"/>
<evidence type="ECO:0000256" key="1">
    <source>
        <dbReference type="ARBA" id="ARBA00004571"/>
    </source>
</evidence>
<feature type="domain" description="TonB-dependent receptor-like beta-barrel" evidence="15">
    <location>
        <begin position="326"/>
        <end position="769"/>
    </location>
</feature>
<dbReference type="EMBL" id="JBDPZC010000004">
    <property type="protein sequence ID" value="MEO3713231.1"/>
    <property type="molecule type" value="Genomic_DNA"/>
</dbReference>
<protein>
    <submittedName>
        <fullName evidence="17">TonB-dependent receptor</fullName>
    </submittedName>
</protein>
<dbReference type="InterPro" id="IPR012910">
    <property type="entry name" value="Plug_dom"/>
</dbReference>
<keyword evidence="5 12" id="KW-0812">Transmembrane</keyword>
<comment type="similarity">
    <text evidence="2 12 13">Belongs to the TonB-dependent receptor family.</text>
</comment>
<keyword evidence="8 13" id="KW-0798">TonB box</keyword>
<evidence type="ECO:0000256" key="13">
    <source>
        <dbReference type="RuleBase" id="RU003357"/>
    </source>
</evidence>
<evidence type="ECO:0000256" key="5">
    <source>
        <dbReference type="ARBA" id="ARBA00022692"/>
    </source>
</evidence>
<dbReference type="SUPFAM" id="SSF56935">
    <property type="entry name" value="Porins"/>
    <property type="match status" value="1"/>
</dbReference>
<keyword evidence="11 12" id="KW-0998">Cell outer membrane</keyword>
<accession>A0ABV0GDW6</accession>
<feature type="chain" id="PRO_5046513671" evidence="14">
    <location>
        <begin position="28"/>
        <end position="793"/>
    </location>
</feature>
<comment type="caution">
    <text evidence="17">The sequence shown here is derived from an EMBL/GenBank/DDBJ whole genome shotgun (WGS) entry which is preliminary data.</text>
</comment>
<evidence type="ECO:0000256" key="3">
    <source>
        <dbReference type="ARBA" id="ARBA00022448"/>
    </source>
</evidence>
<evidence type="ECO:0000313" key="17">
    <source>
        <dbReference type="EMBL" id="MEO3713231.1"/>
    </source>
</evidence>
<gene>
    <name evidence="17" type="ORF">ABDJ40_10705</name>
</gene>
<keyword evidence="6 14" id="KW-0732">Signal</keyword>
<dbReference type="InterPro" id="IPR000531">
    <property type="entry name" value="Beta-barrel_TonB"/>
</dbReference>
<feature type="signal peptide" evidence="14">
    <location>
        <begin position="1"/>
        <end position="27"/>
    </location>
</feature>
<evidence type="ECO:0000256" key="12">
    <source>
        <dbReference type="PROSITE-ProRule" id="PRU01360"/>
    </source>
</evidence>
<evidence type="ECO:0000256" key="14">
    <source>
        <dbReference type="SAM" id="SignalP"/>
    </source>
</evidence>
<dbReference type="RefSeq" id="WP_347609479.1">
    <property type="nucleotide sequence ID" value="NZ_JBDPZC010000004.1"/>
</dbReference>
<keyword evidence="4 12" id="KW-1134">Transmembrane beta strand</keyword>
<evidence type="ECO:0000259" key="16">
    <source>
        <dbReference type="Pfam" id="PF07715"/>
    </source>
</evidence>
<dbReference type="InterPro" id="IPR039426">
    <property type="entry name" value="TonB-dep_rcpt-like"/>
</dbReference>
<dbReference type="InterPro" id="IPR036942">
    <property type="entry name" value="Beta-barrel_TonB_sf"/>
</dbReference>
<keyword evidence="10 17" id="KW-0675">Receptor</keyword>
<dbReference type="PANTHER" id="PTHR30069">
    <property type="entry name" value="TONB-DEPENDENT OUTER MEMBRANE RECEPTOR"/>
    <property type="match status" value="1"/>
</dbReference>
<evidence type="ECO:0000256" key="6">
    <source>
        <dbReference type="ARBA" id="ARBA00022729"/>
    </source>
</evidence>
<name>A0ABV0GDW6_9BURK</name>
<dbReference type="Gene3D" id="2.40.170.20">
    <property type="entry name" value="TonB-dependent receptor, beta-barrel domain"/>
    <property type="match status" value="1"/>
</dbReference>
<evidence type="ECO:0000256" key="11">
    <source>
        <dbReference type="ARBA" id="ARBA00023237"/>
    </source>
</evidence>
<evidence type="ECO:0000256" key="8">
    <source>
        <dbReference type="ARBA" id="ARBA00023077"/>
    </source>
</evidence>
<evidence type="ECO:0000256" key="10">
    <source>
        <dbReference type="ARBA" id="ARBA00023170"/>
    </source>
</evidence>
<evidence type="ECO:0000313" key="18">
    <source>
        <dbReference type="Proteomes" id="UP001462640"/>
    </source>
</evidence>
<evidence type="ECO:0000256" key="4">
    <source>
        <dbReference type="ARBA" id="ARBA00022452"/>
    </source>
</evidence>
<evidence type="ECO:0000256" key="9">
    <source>
        <dbReference type="ARBA" id="ARBA00023136"/>
    </source>
</evidence>
<keyword evidence="9 12" id="KW-0472">Membrane</keyword>
<dbReference type="Gene3D" id="2.170.130.10">
    <property type="entry name" value="TonB-dependent receptor, plug domain"/>
    <property type="match status" value="1"/>
</dbReference>
<feature type="domain" description="TonB-dependent receptor plug" evidence="16">
    <location>
        <begin position="54"/>
        <end position="160"/>
    </location>
</feature>
<dbReference type="PROSITE" id="PS52016">
    <property type="entry name" value="TONB_DEPENDENT_REC_3"/>
    <property type="match status" value="1"/>
</dbReference>
<evidence type="ECO:0000256" key="7">
    <source>
        <dbReference type="ARBA" id="ARBA00023065"/>
    </source>
</evidence>
<reference evidence="17 18" key="1">
    <citation type="submission" date="2024-05" db="EMBL/GenBank/DDBJ databases">
        <title>Roseateles sp. 2.12 16S ribosomal RNA gene Genome sequencing and assembly.</title>
        <authorList>
            <person name="Woo H."/>
        </authorList>
    </citation>
    <scope>NUCLEOTIDE SEQUENCE [LARGE SCALE GENOMIC DNA]</scope>
    <source>
        <strain evidence="17 18">2.12</strain>
    </source>
</reference>
<organism evidence="17 18">
    <name type="scientific">Roseateles flavus</name>
    <dbReference type="NCBI Taxonomy" id="3149041"/>
    <lineage>
        <taxon>Bacteria</taxon>
        <taxon>Pseudomonadati</taxon>
        <taxon>Pseudomonadota</taxon>
        <taxon>Betaproteobacteria</taxon>
        <taxon>Burkholderiales</taxon>
        <taxon>Sphaerotilaceae</taxon>
        <taxon>Roseateles</taxon>
    </lineage>
</organism>
<dbReference type="Pfam" id="PF00593">
    <property type="entry name" value="TonB_dep_Rec_b-barrel"/>
    <property type="match status" value="1"/>
</dbReference>
<keyword evidence="7" id="KW-0406">Ion transport</keyword>
<sequence length="793" mass="87636">MKHRPLARPQAGLGATLLALSSTALHAQGVGTDAQLAPVTLTGAAVRSGLAAHLPSNSASVTAEELREQNLINPEDALRYLPNTSIRKRYIGDRNALIGGRSFGTLQPGRGLAYVDGYLISNFLGRFDAPRWNVITPEAIARVDLLYGPFSAIYPGNSIGTTVVTTEREPRRLEASARLSGHSQRFELYGFSERYGGYQFSSYVGTRLDSGLWLSAAYNRQDSESQPMNYYTLGVNSKTGSFDPARPGDKRVSGITYDTDPLGQPRAILGAGSGAVDHTRQDTLKLKAGLPLGDRWVASGMLALWTNSTENSNRSFLRDSEGATVWSGRVSDGQFGFDVPDGSKAAAAFAPSEREERHRHVGLTLKTRGTAEWNGSLVYSNYRILSDLSRQANLAEDQARQGGPGVWTYRDGTGWNTLEAQAVYRPAASLHEWVFGLHRNAYVLDSPSYQAPDWRSSLGALSQRYQGRTEVRAAYVQDSWQLQPDWRLTAGLRQEWFRSTDGQQLLRLKAADCKPGTEARCLPAPEGMADRVMPYEARRLSGASPKLSLAWQRDAETLLKLSYGRGVRFPNVEELYNGTLTPNSETTSDPNLRAERSNAWELSGEKDWGAQRLRISLFLDDVRDAILRQSDNSGGVTRNRVSNVDRVRTYGLEAVWQVDDLFVKGLGLDLNAAWARSRVLANPRDPQSEGKTWPRIPRLRANARLVYRPDALWMGSLGLRHSGRAYNDPYNRDVNPDVYGGVSSFTLLDLRLSRQLGHGLELAVGIDNLGNQRAYQAHPYPGRTLFTELRASL</sequence>
<keyword evidence="3 12" id="KW-0813">Transport</keyword>
<comment type="subcellular location">
    <subcellularLocation>
        <location evidence="1 12">Cell outer membrane</location>
        <topology evidence="1 12">Multi-pass membrane protein</topology>
    </subcellularLocation>
</comment>